<dbReference type="EMBL" id="HBGF01005088">
    <property type="protein sequence ID" value="CAD9094067.1"/>
    <property type="molecule type" value="Transcribed_RNA"/>
</dbReference>
<feature type="region of interest" description="Disordered" evidence="1">
    <location>
        <begin position="433"/>
        <end position="479"/>
    </location>
</feature>
<dbReference type="GO" id="GO:0017150">
    <property type="term" value="F:tRNA dihydrouridine synthase activity"/>
    <property type="evidence" value="ECO:0007669"/>
    <property type="project" value="TreeGrafter"/>
</dbReference>
<dbReference type="InterPro" id="IPR035587">
    <property type="entry name" value="DUS-like_FMN-bd"/>
</dbReference>
<evidence type="ECO:0000259" key="2">
    <source>
        <dbReference type="Pfam" id="PF01207"/>
    </source>
</evidence>
<dbReference type="CDD" id="cd02801">
    <property type="entry name" value="DUS_like_FMN"/>
    <property type="match status" value="1"/>
</dbReference>
<dbReference type="PANTHER" id="PTHR45936:SF1">
    <property type="entry name" value="TRNA-DIHYDROURIDINE(20) SYNTHASE [NAD(P)+]-LIKE"/>
    <property type="match status" value="1"/>
</dbReference>
<evidence type="ECO:0000256" key="1">
    <source>
        <dbReference type="SAM" id="MobiDB-lite"/>
    </source>
</evidence>
<sequence>MTVTEAAPSVDPPPFTNYAGMVMAAPMVRVSVIAFRLFAARCGSDVVFSEELVAAKLQKCVREARPVPDYMIAKDGDPQPLGSGWDVPVVDALRFPPGTQLVEFVRYEPYGKNTTRRAVVFSTVRIPPEYRAKRPWSEGKPFILQMGVSDPEAGARSAALVKDDVDGFDVNMGCPKKFSVSNGMGAALMTDVDRAAKILTSIRAAIGPTKPFSFKTRVFETVDESVAQLTKLLGTGAVHSVTLHARTRPQRSDTKPRVDLAAEVAAKMRALFPHIAFVFNGSIGCSGMDGAGHVGVVDGKPWGGRAAILEAVRAMGFDGGLVARDAMWNPTVLLPSAPPGADPADVARGSYYCEDYMRVHRRLLEYHAHCGNGMAFLKYHLTRTFGQKQLQTAHPEAYKKILAGKCIADFAIALGATTEEAAHWESVHSAAGADTDAAAADEETSGAVLPVDVGGRRSREAAGVAPDAAAASKPQPAGA</sequence>
<dbReference type="InterPro" id="IPR052582">
    <property type="entry name" value="tRNA-DUS-like"/>
</dbReference>
<dbReference type="GO" id="GO:0005737">
    <property type="term" value="C:cytoplasm"/>
    <property type="evidence" value="ECO:0007669"/>
    <property type="project" value="TreeGrafter"/>
</dbReference>
<proteinExistence type="predicted"/>
<dbReference type="SUPFAM" id="SSF51395">
    <property type="entry name" value="FMN-linked oxidoreductases"/>
    <property type="match status" value="1"/>
</dbReference>
<accession>A0A7S1L6I7</accession>
<gene>
    <name evidence="3" type="ORF">NDES1114_LOCUS3459</name>
</gene>
<name>A0A7S1L6I7_NEODS</name>
<dbReference type="InterPro" id="IPR013785">
    <property type="entry name" value="Aldolase_TIM"/>
</dbReference>
<organism evidence="3">
    <name type="scientific">Neobodo designis</name>
    <name type="common">Flagellated protozoan</name>
    <name type="synonym">Bodo designis</name>
    <dbReference type="NCBI Taxonomy" id="312471"/>
    <lineage>
        <taxon>Eukaryota</taxon>
        <taxon>Discoba</taxon>
        <taxon>Euglenozoa</taxon>
        <taxon>Kinetoplastea</taxon>
        <taxon>Metakinetoplastina</taxon>
        <taxon>Neobodonida</taxon>
        <taxon>Neobodo</taxon>
    </lineage>
</organism>
<reference evidence="3" key="1">
    <citation type="submission" date="2021-01" db="EMBL/GenBank/DDBJ databases">
        <authorList>
            <person name="Corre E."/>
            <person name="Pelletier E."/>
            <person name="Niang G."/>
            <person name="Scheremetjew M."/>
            <person name="Finn R."/>
            <person name="Kale V."/>
            <person name="Holt S."/>
            <person name="Cochrane G."/>
            <person name="Meng A."/>
            <person name="Brown T."/>
            <person name="Cohen L."/>
        </authorList>
    </citation>
    <scope>NUCLEOTIDE SEQUENCE</scope>
    <source>
        <strain evidence="3">CCAP 1951/1</strain>
    </source>
</reference>
<evidence type="ECO:0000313" key="3">
    <source>
        <dbReference type="EMBL" id="CAD9094067.1"/>
    </source>
</evidence>
<feature type="compositionally biased region" description="Low complexity" evidence="1">
    <location>
        <begin position="461"/>
        <end position="479"/>
    </location>
</feature>
<feature type="domain" description="DUS-like FMN-binding" evidence="2">
    <location>
        <begin position="138"/>
        <end position="334"/>
    </location>
</feature>
<dbReference type="Pfam" id="PF01207">
    <property type="entry name" value="Dus"/>
    <property type="match status" value="1"/>
</dbReference>
<dbReference type="AlphaFoldDB" id="A0A7S1L6I7"/>
<dbReference type="PANTHER" id="PTHR45936">
    <property type="entry name" value="TRNA-DIHYDROURIDINE(20) SYNTHASE [NAD(P)+]-LIKE"/>
    <property type="match status" value="1"/>
</dbReference>
<protein>
    <recommendedName>
        <fullName evidence="2">DUS-like FMN-binding domain-containing protein</fullName>
    </recommendedName>
</protein>
<dbReference type="Gene3D" id="3.20.20.70">
    <property type="entry name" value="Aldolase class I"/>
    <property type="match status" value="1"/>
</dbReference>